<keyword evidence="4" id="KW-1185">Reference proteome</keyword>
<dbReference type="PANTHER" id="PTHR33371:SF4">
    <property type="entry name" value="INTERMEMBRANE PHOSPHOLIPID TRANSPORT SYSTEM BINDING PROTEIN MLAD"/>
    <property type="match status" value="1"/>
</dbReference>
<sequence length="365" mass="37948">MHPAAGSGLLMRPMRTALAVAVCVLATATSCGPGRPAAGAEGCAIMADAIGLYPGNPVTALGYPIGTVRAVTPAAEHVRVDFTVEADRRIPADVRAVTRSTSILADRSLELVGNHTGGPELDPARCIPPDRTATPKSLSELVGSIATFADALSPPGSTGLADTVDGLYTGLHGQGPRTADLLTRMSALLQSPDRAISDTGAVLANLAQLSGELTALRGTAKQVLLDAEATTGDLVAATDGVRRMTETLPLMVTMVADLERELGDETQRVLDTVSIPLRKASPHATALAGLLNPIPGWISNAADRFNDQGLQLKWRPPMFRIRTPDGLLQCGIMNSRVPGSCADIAGTPYAVDVALLQYALIEAAR</sequence>
<dbReference type="InterPro" id="IPR003399">
    <property type="entry name" value="Mce/MlaD"/>
</dbReference>
<feature type="domain" description="Mce/MlaD" evidence="2">
    <location>
        <begin position="46"/>
        <end position="112"/>
    </location>
</feature>
<organism evidence="3 4">
    <name type="scientific">Mycolicibacterium fallax</name>
    <name type="common">Mycobacterium fallax</name>
    <dbReference type="NCBI Taxonomy" id="1793"/>
    <lineage>
        <taxon>Bacteria</taxon>
        <taxon>Bacillati</taxon>
        <taxon>Actinomycetota</taxon>
        <taxon>Actinomycetes</taxon>
        <taxon>Mycobacteriales</taxon>
        <taxon>Mycobacteriaceae</taxon>
        <taxon>Mycolicibacterium</taxon>
    </lineage>
</organism>
<comment type="caution">
    <text evidence="3">The sequence shown here is derived from an EMBL/GenBank/DDBJ whole genome shotgun (WGS) entry which is preliminary data.</text>
</comment>
<dbReference type="EMBL" id="LQOJ01000003">
    <property type="protein sequence ID" value="ORV10424.1"/>
    <property type="molecule type" value="Genomic_DNA"/>
</dbReference>
<keyword evidence="1" id="KW-0732">Signal</keyword>
<evidence type="ECO:0000313" key="3">
    <source>
        <dbReference type="EMBL" id="ORV10424.1"/>
    </source>
</evidence>
<feature type="signal peptide" evidence="1">
    <location>
        <begin position="1"/>
        <end position="19"/>
    </location>
</feature>
<name>A0A1X1RNS7_MYCFA</name>
<accession>A0A1X1RNS7</accession>
<dbReference type="STRING" id="1793.AWC04_00720"/>
<evidence type="ECO:0000256" key="1">
    <source>
        <dbReference type="SAM" id="SignalP"/>
    </source>
</evidence>
<dbReference type="PANTHER" id="PTHR33371">
    <property type="entry name" value="INTERMEMBRANE PHOSPHOLIPID TRANSPORT SYSTEM BINDING PROTEIN MLAD-RELATED"/>
    <property type="match status" value="1"/>
</dbReference>
<gene>
    <name evidence="3" type="ORF">AWC04_00720</name>
</gene>
<feature type="chain" id="PRO_5039281039" description="Mce/MlaD domain-containing protein" evidence="1">
    <location>
        <begin position="20"/>
        <end position="365"/>
    </location>
</feature>
<evidence type="ECO:0000313" key="4">
    <source>
        <dbReference type="Proteomes" id="UP000193484"/>
    </source>
</evidence>
<proteinExistence type="predicted"/>
<protein>
    <recommendedName>
        <fullName evidence="2">Mce/MlaD domain-containing protein</fullName>
    </recommendedName>
</protein>
<dbReference type="AlphaFoldDB" id="A0A1X1RNS7"/>
<dbReference type="Pfam" id="PF02470">
    <property type="entry name" value="MlaD"/>
    <property type="match status" value="1"/>
</dbReference>
<reference evidence="3 4" key="1">
    <citation type="submission" date="2016-01" db="EMBL/GenBank/DDBJ databases">
        <title>The new phylogeny of the genus Mycobacterium.</title>
        <authorList>
            <person name="Tarcisio F."/>
            <person name="Conor M."/>
            <person name="Antonella G."/>
            <person name="Elisabetta G."/>
            <person name="Giulia F.S."/>
            <person name="Sara T."/>
            <person name="Anna F."/>
            <person name="Clotilde B."/>
            <person name="Roberto B."/>
            <person name="Veronica D.S."/>
            <person name="Fabio R."/>
            <person name="Monica P."/>
            <person name="Olivier J."/>
            <person name="Enrico T."/>
            <person name="Nicola S."/>
        </authorList>
    </citation>
    <scope>NUCLEOTIDE SEQUENCE [LARGE SCALE GENOMIC DNA]</scope>
    <source>
        <strain evidence="3 4">DSM 44179</strain>
    </source>
</reference>
<dbReference type="Proteomes" id="UP000193484">
    <property type="component" value="Unassembled WGS sequence"/>
</dbReference>
<evidence type="ECO:0000259" key="2">
    <source>
        <dbReference type="Pfam" id="PF02470"/>
    </source>
</evidence>
<dbReference type="InterPro" id="IPR052336">
    <property type="entry name" value="MlaD_Phospholipid_Transporter"/>
</dbReference>